<accession>A0ABR7U621</accession>
<name>A0ABR7U621_9BRAD</name>
<proteinExistence type="predicted"/>
<gene>
    <name evidence="1" type="ORF">HA482_14855</name>
</gene>
<dbReference type="Proteomes" id="UP000639516">
    <property type="component" value="Unassembled WGS sequence"/>
</dbReference>
<organism evidence="1 2">
    <name type="scientific">Bradyrhizobium campsiandrae</name>
    <dbReference type="NCBI Taxonomy" id="1729892"/>
    <lineage>
        <taxon>Bacteria</taxon>
        <taxon>Pseudomonadati</taxon>
        <taxon>Pseudomonadota</taxon>
        <taxon>Alphaproteobacteria</taxon>
        <taxon>Hyphomicrobiales</taxon>
        <taxon>Nitrobacteraceae</taxon>
        <taxon>Bradyrhizobium</taxon>
    </lineage>
</organism>
<evidence type="ECO:0000313" key="2">
    <source>
        <dbReference type="Proteomes" id="UP000639516"/>
    </source>
</evidence>
<comment type="caution">
    <text evidence="1">The sequence shown here is derived from an EMBL/GenBank/DDBJ whole genome shotgun (WGS) entry which is preliminary data.</text>
</comment>
<dbReference type="EMBL" id="JAATTO010000019">
    <property type="protein sequence ID" value="MBC9979478.1"/>
    <property type="molecule type" value="Genomic_DNA"/>
</dbReference>
<keyword evidence="2" id="KW-1185">Reference proteome</keyword>
<reference evidence="1 2" key="1">
    <citation type="journal article" date="2020" name="Arch. Microbiol.">
        <title>Bradyrhizobium campsiandrae sp. nov., a nitrogen-fixing bacterial strain isolated from a native leguminous tree from the Amazon adapted to flooded conditions.</title>
        <authorList>
            <person name="Cabral Michel D."/>
            <person name="Martins da Costa E."/>
            <person name="Azarias Guimaraes A."/>
            <person name="Soares de Carvalho T."/>
            <person name="Santos de Castro Caputo P."/>
            <person name="Willems A."/>
            <person name="de Souza Moreira F.M."/>
        </authorList>
    </citation>
    <scope>NUCLEOTIDE SEQUENCE [LARGE SCALE GENOMIC DNA]</scope>
    <source>
        <strain evidence="2">INPA 384B</strain>
    </source>
</reference>
<protein>
    <submittedName>
        <fullName evidence="1">Uncharacterized protein</fullName>
    </submittedName>
</protein>
<evidence type="ECO:0000313" key="1">
    <source>
        <dbReference type="EMBL" id="MBC9979478.1"/>
    </source>
</evidence>
<sequence length="180" mass="19173">MTAYRFWDSTADASSGHFIVNGVTQGTNQNINVTAAQLASTTFQSGTVSDDLWVQAFDGTTWGAWKEFHVNPPVNHAPIVSASDVAASHNQTIAASSLFSVSDADGDSMTAYRFWDSTADASSGHFVVNGVTQGTNQNINVTAAQLASTTFQSGAVSDDLWVQAFDGTAWSAWKEFHIVV</sequence>